<accession>A0A0S2W2T4</accession>
<keyword evidence="5" id="KW-0472">Membrane</keyword>
<evidence type="ECO:0000256" key="5">
    <source>
        <dbReference type="ARBA" id="ARBA00023136"/>
    </source>
</evidence>
<gene>
    <name evidence="7" type="ORF">IB211_01070c</name>
</gene>
<evidence type="ECO:0000256" key="2">
    <source>
        <dbReference type="ARBA" id="ARBA00022475"/>
    </source>
</evidence>
<proteinExistence type="predicted"/>
<evidence type="ECO:0000313" key="7">
    <source>
        <dbReference type="EMBL" id="ALP93463.1"/>
    </source>
</evidence>
<dbReference type="InterPro" id="IPR051461">
    <property type="entry name" value="UPF0750_membrane"/>
</dbReference>
<reference evidence="7 8" key="1">
    <citation type="journal article" date="2015" name="Nat. Commun.">
        <title>Production of butyrate from lysine and the Amadori product fructoselysine by a human gut commensal.</title>
        <authorList>
            <person name="Bui T.P."/>
            <person name="Ritari J."/>
            <person name="Boeren S."/>
            <person name="de Waard P."/>
            <person name="Plugge C.M."/>
            <person name="de Vos W.M."/>
        </authorList>
    </citation>
    <scope>NUCLEOTIDE SEQUENCE [LARGE SCALE GENOMIC DNA]</scope>
    <source>
        <strain evidence="7 8">AF211</strain>
    </source>
</reference>
<evidence type="ECO:0000256" key="4">
    <source>
        <dbReference type="ARBA" id="ARBA00022989"/>
    </source>
</evidence>
<dbReference type="InterPro" id="IPR015867">
    <property type="entry name" value="N-reg_PII/ATP_PRibTrfase_C"/>
</dbReference>
<feature type="domain" description="DUF2179" evidence="6">
    <location>
        <begin position="224"/>
        <end position="278"/>
    </location>
</feature>
<dbReference type="eggNOG" id="COG1284">
    <property type="taxonomic scope" value="Bacteria"/>
</dbReference>
<dbReference type="Pfam" id="PF10035">
    <property type="entry name" value="DUF2179"/>
    <property type="match status" value="1"/>
</dbReference>
<dbReference type="AlphaFoldDB" id="A0A0S2W2T4"/>
<dbReference type="PANTHER" id="PTHR33545">
    <property type="entry name" value="UPF0750 MEMBRANE PROTEIN YITT-RELATED"/>
    <property type="match status" value="1"/>
</dbReference>
<reference evidence="8" key="2">
    <citation type="submission" date="2015-04" db="EMBL/GenBank/DDBJ databases">
        <title>A butyrogenic pathway from the amino acid lysine in a human gut commensal.</title>
        <authorList>
            <person name="de Vos W.M."/>
            <person name="Bui N.T.P."/>
            <person name="Plugge C.M."/>
            <person name="Ritari J."/>
        </authorList>
    </citation>
    <scope>NUCLEOTIDE SEQUENCE [LARGE SCALE GENOMIC DNA]</scope>
    <source>
        <strain evidence="8">AF211</strain>
    </source>
</reference>
<name>A0A0S2W2T4_9FIRM</name>
<keyword evidence="2" id="KW-1003">Cell membrane</keyword>
<dbReference type="Pfam" id="PF02588">
    <property type="entry name" value="YitT_membrane"/>
    <property type="match status" value="1"/>
</dbReference>
<sequence>MKQSPGKTFLTYVWITLASVVYAFGFNWCYAPNHIGFGGITGVGQIINAILPWAPIGTVVIILNIPLFILGWKFIGGHLLVTSLFAMFVSSAAIDALNAIYTFQPMDPMLATIYGGVLMGLSLGVVFLQGATTGGTDLIARLLKLKMAWLPMGKLLMVIDLVVILAVAAAFGNVDSALYGVVALYISSMVMDMVLYGLDTAKVAYIISDRHKEIADTLVRDLDRGVTILHGEGAWSGQEKQVLMCAFKQRQIVMMKQLVKELDPAAFLIVCDAHEVMGEGFREYKQNDL</sequence>
<dbReference type="EMBL" id="CP011307">
    <property type="protein sequence ID" value="ALP93463.1"/>
    <property type="molecule type" value="Genomic_DNA"/>
</dbReference>
<dbReference type="Proteomes" id="UP000064844">
    <property type="component" value="Chromosome"/>
</dbReference>
<dbReference type="PANTHER" id="PTHR33545:SF5">
    <property type="entry name" value="UPF0750 MEMBRANE PROTEIN YITT"/>
    <property type="match status" value="1"/>
</dbReference>
<dbReference type="KEGG" id="ibu:IB211_01070c"/>
<dbReference type="STRING" id="1297617.IB211_01070c"/>
<keyword evidence="4" id="KW-1133">Transmembrane helix</keyword>
<dbReference type="RefSeq" id="WP_058117342.1">
    <property type="nucleotide sequence ID" value="NZ_CP011307.1"/>
</dbReference>
<evidence type="ECO:0000259" key="6">
    <source>
        <dbReference type="Pfam" id="PF10035"/>
    </source>
</evidence>
<protein>
    <recommendedName>
        <fullName evidence="6">DUF2179 domain-containing protein</fullName>
    </recommendedName>
</protein>
<dbReference type="Gene3D" id="3.30.70.120">
    <property type="match status" value="1"/>
</dbReference>
<organism evidence="7 8">
    <name type="scientific">Intestinimonas butyriciproducens</name>
    <dbReference type="NCBI Taxonomy" id="1297617"/>
    <lineage>
        <taxon>Bacteria</taxon>
        <taxon>Bacillati</taxon>
        <taxon>Bacillota</taxon>
        <taxon>Clostridia</taxon>
        <taxon>Eubacteriales</taxon>
        <taxon>Intestinimonas</taxon>
    </lineage>
</organism>
<keyword evidence="3" id="KW-0812">Transmembrane</keyword>
<evidence type="ECO:0000256" key="1">
    <source>
        <dbReference type="ARBA" id="ARBA00004651"/>
    </source>
</evidence>
<dbReference type="PIRSF" id="PIRSF006483">
    <property type="entry name" value="Membrane_protein_YitT"/>
    <property type="match status" value="1"/>
</dbReference>
<dbReference type="CDD" id="cd16380">
    <property type="entry name" value="YitT_C"/>
    <property type="match status" value="1"/>
</dbReference>
<evidence type="ECO:0000256" key="3">
    <source>
        <dbReference type="ARBA" id="ARBA00022692"/>
    </source>
</evidence>
<dbReference type="GO" id="GO:0005886">
    <property type="term" value="C:plasma membrane"/>
    <property type="evidence" value="ECO:0007669"/>
    <property type="project" value="UniProtKB-SubCell"/>
</dbReference>
<comment type="subcellular location">
    <subcellularLocation>
        <location evidence="1">Cell membrane</location>
        <topology evidence="1">Multi-pass membrane protein</topology>
    </subcellularLocation>
</comment>
<dbReference type="InterPro" id="IPR019264">
    <property type="entry name" value="DUF2179"/>
</dbReference>
<keyword evidence="8" id="KW-1185">Reference proteome</keyword>
<evidence type="ECO:0000313" key="8">
    <source>
        <dbReference type="Proteomes" id="UP000064844"/>
    </source>
</evidence>
<dbReference type="InterPro" id="IPR003740">
    <property type="entry name" value="YitT"/>
</dbReference>